<reference evidence="3" key="1">
    <citation type="journal article" date="2017" name="Nat. Ecol. Evol.">
        <title>Genome expansion and lineage-specific genetic innovations in the forest pathogenic fungi Armillaria.</title>
        <authorList>
            <person name="Sipos G."/>
            <person name="Prasanna A.N."/>
            <person name="Walter M.C."/>
            <person name="O'Connor E."/>
            <person name="Balint B."/>
            <person name="Krizsan K."/>
            <person name="Kiss B."/>
            <person name="Hess J."/>
            <person name="Varga T."/>
            <person name="Slot J."/>
            <person name="Riley R."/>
            <person name="Boka B."/>
            <person name="Rigling D."/>
            <person name="Barry K."/>
            <person name="Lee J."/>
            <person name="Mihaltcheva S."/>
            <person name="LaButti K."/>
            <person name="Lipzen A."/>
            <person name="Waldron R."/>
            <person name="Moloney N.M."/>
            <person name="Sperisen C."/>
            <person name="Kredics L."/>
            <person name="Vagvoelgyi C."/>
            <person name="Patrignani A."/>
            <person name="Fitzpatrick D."/>
            <person name="Nagy I."/>
            <person name="Doyle S."/>
            <person name="Anderson J.B."/>
            <person name="Grigoriev I.V."/>
            <person name="Gueldener U."/>
            <person name="Muensterkoetter M."/>
            <person name="Nagy L.G."/>
        </authorList>
    </citation>
    <scope>NUCLEOTIDE SEQUENCE [LARGE SCALE GENOMIC DNA]</scope>
    <source>
        <strain evidence="3">C18/9</strain>
    </source>
</reference>
<dbReference type="OrthoDB" id="5380555at2759"/>
<dbReference type="AlphaFoldDB" id="A0A284S0R2"/>
<evidence type="ECO:0000313" key="3">
    <source>
        <dbReference type="Proteomes" id="UP000219338"/>
    </source>
</evidence>
<evidence type="ECO:0000256" key="1">
    <source>
        <dbReference type="SAM" id="MobiDB-lite"/>
    </source>
</evidence>
<dbReference type="Proteomes" id="UP000219338">
    <property type="component" value="Unassembled WGS sequence"/>
</dbReference>
<gene>
    <name evidence="2" type="ORF">ARMOST_18040</name>
</gene>
<proteinExistence type="predicted"/>
<protein>
    <submittedName>
        <fullName evidence="2">Uncharacterized protein</fullName>
    </submittedName>
</protein>
<feature type="region of interest" description="Disordered" evidence="1">
    <location>
        <begin position="56"/>
        <end position="80"/>
    </location>
</feature>
<dbReference type="EMBL" id="FUEG01000024">
    <property type="protein sequence ID" value="SJL14577.1"/>
    <property type="molecule type" value="Genomic_DNA"/>
</dbReference>
<sequence>MHALGQVIPPAFHTPYLVASFVAEEVWRDFLNTGSMSGSSAHAFSLAAFSLVNPESPTRSKFDDTKPGPNALGQGMLQSSSGHPRVALKALSTHDLLYSPGVIWADKTGCILDLSVEWQLLHKLPLVRRQKHFRTPISDAVLKSTRVSDVDPNAPFMVSPHHDLVLTFDLSISSVKDFRQSLGFYINSVFRKFLWEYHQELMIKPEDIPVFLSEDGTLSFGSVLELTGKQWGHISIFIGNYNALSIASGNSPEVNSCLHQMIISPLSKSLYAVRGLIAGTGDAPDPLINPYLRGGCDVWTVAAVDITDEDVVDVTFGFTLEEVHQLERHLKVRSVEVGLVPYRFGNRKVYSMAHVLSKISRQLGGSDIDLEVTVPLGNLAIQTPPTDP</sequence>
<evidence type="ECO:0000313" key="2">
    <source>
        <dbReference type="EMBL" id="SJL14577.1"/>
    </source>
</evidence>
<name>A0A284S0R2_ARMOS</name>
<keyword evidence="3" id="KW-1185">Reference proteome</keyword>
<accession>A0A284S0R2</accession>
<organism evidence="2 3">
    <name type="scientific">Armillaria ostoyae</name>
    <name type="common">Armillaria root rot fungus</name>
    <dbReference type="NCBI Taxonomy" id="47428"/>
    <lineage>
        <taxon>Eukaryota</taxon>
        <taxon>Fungi</taxon>
        <taxon>Dikarya</taxon>
        <taxon>Basidiomycota</taxon>
        <taxon>Agaricomycotina</taxon>
        <taxon>Agaricomycetes</taxon>
        <taxon>Agaricomycetidae</taxon>
        <taxon>Agaricales</taxon>
        <taxon>Marasmiineae</taxon>
        <taxon>Physalacriaceae</taxon>
        <taxon>Armillaria</taxon>
    </lineage>
</organism>